<evidence type="ECO:0000313" key="3">
    <source>
        <dbReference type="Proteomes" id="UP000095463"/>
    </source>
</evidence>
<gene>
    <name evidence="2" type="ORF">VW23_011425</name>
</gene>
<feature type="signal peptide" evidence="1">
    <location>
        <begin position="1"/>
        <end position="24"/>
    </location>
</feature>
<dbReference type="AlphaFoldDB" id="A0A1E5XV26"/>
<feature type="chain" id="PRO_5009190561" description="Lipoprotein SmpA/OmlA domain-containing protein" evidence="1">
    <location>
        <begin position="25"/>
        <end position="96"/>
    </location>
</feature>
<dbReference type="RefSeq" id="WP_069908383.1">
    <property type="nucleotide sequence ID" value="NZ_LAJE02000072.1"/>
</dbReference>
<evidence type="ECO:0000313" key="2">
    <source>
        <dbReference type="EMBL" id="OEO32426.1"/>
    </source>
</evidence>
<comment type="caution">
    <text evidence="2">The sequence shown here is derived from an EMBL/GenBank/DDBJ whole genome shotgun (WGS) entry which is preliminary data.</text>
</comment>
<reference evidence="2 3" key="1">
    <citation type="journal article" date="2015" name="Genome Announc.">
        <title>Genome Assemblies of Three Soil-Associated Devosia species: D. insulae, D. limi, and D. soli.</title>
        <authorList>
            <person name="Hassan Y.I."/>
            <person name="Lepp D."/>
            <person name="Zhou T."/>
        </authorList>
    </citation>
    <scope>NUCLEOTIDE SEQUENCE [LARGE SCALE GENOMIC DNA]</scope>
    <source>
        <strain evidence="2 3">DS-56</strain>
    </source>
</reference>
<dbReference type="Proteomes" id="UP000095463">
    <property type="component" value="Unassembled WGS sequence"/>
</dbReference>
<dbReference type="EMBL" id="LAJE02000072">
    <property type="protein sequence ID" value="OEO32426.1"/>
    <property type="molecule type" value="Genomic_DNA"/>
</dbReference>
<protein>
    <recommendedName>
        <fullName evidence="4">Lipoprotein SmpA/OmlA domain-containing protein</fullName>
    </recommendedName>
</protein>
<keyword evidence="1" id="KW-0732">Signal</keyword>
<name>A0A1E5XV26_9HYPH</name>
<keyword evidence="3" id="KW-1185">Reference proteome</keyword>
<evidence type="ECO:0000256" key="1">
    <source>
        <dbReference type="SAM" id="SignalP"/>
    </source>
</evidence>
<organism evidence="2 3">
    <name type="scientific">Devosia insulae DS-56</name>
    <dbReference type="NCBI Taxonomy" id="1116389"/>
    <lineage>
        <taxon>Bacteria</taxon>
        <taxon>Pseudomonadati</taxon>
        <taxon>Pseudomonadota</taxon>
        <taxon>Alphaproteobacteria</taxon>
        <taxon>Hyphomicrobiales</taxon>
        <taxon>Devosiaceae</taxon>
        <taxon>Devosia</taxon>
    </lineage>
</organism>
<evidence type="ECO:0008006" key="4">
    <source>
        <dbReference type="Google" id="ProtNLM"/>
    </source>
</evidence>
<accession>A0A1E5XV26</accession>
<proteinExistence type="predicted"/>
<sequence length="96" mass="10440">MKSLVLAAVLAVMSSAAGLSPVVAGSNFVERNYLGCATKSEMFSVLRSAGLKPKKIVKVGEYFVLIRTIEPKTGDLYDYVVLPCQLMVDGRFPVKR</sequence>